<evidence type="ECO:0000313" key="3">
    <source>
        <dbReference type="Proteomes" id="UP001221757"/>
    </source>
</evidence>
<feature type="domain" description="CxC2-like cysteine cluster KDZ transposase-associated" evidence="1">
    <location>
        <begin position="25"/>
        <end position="80"/>
    </location>
</feature>
<proteinExistence type="predicted"/>
<evidence type="ECO:0000259" key="1">
    <source>
        <dbReference type="Pfam" id="PF18803"/>
    </source>
</evidence>
<sequence>MALGHNAFIPPPLHSAGAKLGMGSSTPEFEQLLQAGIFPGSVKDPKMDCTLVLLEDYQQLRSQGKGSASNFVLVLQRMADPFFAG</sequence>
<dbReference type="AlphaFoldDB" id="A0AAD7D1I6"/>
<gene>
    <name evidence="2" type="ORF">B0H17DRAFT_1208125</name>
</gene>
<dbReference type="EMBL" id="JARKIE010000156">
    <property type="protein sequence ID" value="KAJ7674321.1"/>
    <property type="molecule type" value="Genomic_DNA"/>
</dbReference>
<dbReference type="Pfam" id="PF18803">
    <property type="entry name" value="CxC2"/>
    <property type="match status" value="1"/>
</dbReference>
<dbReference type="InterPro" id="IPR041457">
    <property type="entry name" value="CxC2_KDZ-assoc"/>
</dbReference>
<protein>
    <recommendedName>
        <fullName evidence="1">CxC2-like cysteine cluster KDZ transposase-associated domain-containing protein</fullName>
    </recommendedName>
</protein>
<accession>A0AAD7D1I6</accession>
<reference evidence="2" key="1">
    <citation type="submission" date="2023-03" db="EMBL/GenBank/DDBJ databases">
        <title>Massive genome expansion in bonnet fungi (Mycena s.s.) driven by repeated elements and novel gene families across ecological guilds.</title>
        <authorList>
            <consortium name="Lawrence Berkeley National Laboratory"/>
            <person name="Harder C.B."/>
            <person name="Miyauchi S."/>
            <person name="Viragh M."/>
            <person name="Kuo A."/>
            <person name="Thoen E."/>
            <person name="Andreopoulos B."/>
            <person name="Lu D."/>
            <person name="Skrede I."/>
            <person name="Drula E."/>
            <person name="Henrissat B."/>
            <person name="Morin E."/>
            <person name="Kohler A."/>
            <person name="Barry K."/>
            <person name="LaButti K."/>
            <person name="Morin E."/>
            <person name="Salamov A."/>
            <person name="Lipzen A."/>
            <person name="Mereny Z."/>
            <person name="Hegedus B."/>
            <person name="Baldrian P."/>
            <person name="Stursova M."/>
            <person name="Weitz H."/>
            <person name="Taylor A."/>
            <person name="Grigoriev I.V."/>
            <person name="Nagy L.G."/>
            <person name="Martin F."/>
            <person name="Kauserud H."/>
        </authorList>
    </citation>
    <scope>NUCLEOTIDE SEQUENCE</scope>
    <source>
        <strain evidence="2">CBHHK067</strain>
    </source>
</reference>
<organism evidence="2 3">
    <name type="scientific">Mycena rosella</name>
    <name type="common">Pink bonnet</name>
    <name type="synonym">Agaricus rosellus</name>
    <dbReference type="NCBI Taxonomy" id="1033263"/>
    <lineage>
        <taxon>Eukaryota</taxon>
        <taxon>Fungi</taxon>
        <taxon>Dikarya</taxon>
        <taxon>Basidiomycota</taxon>
        <taxon>Agaricomycotina</taxon>
        <taxon>Agaricomycetes</taxon>
        <taxon>Agaricomycetidae</taxon>
        <taxon>Agaricales</taxon>
        <taxon>Marasmiineae</taxon>
        <taxon>Mycenaceae</taxon>
        <taxon>Mycena</taxon>
    </lineage>
</organism>
<keyword evidence="3" id="KW-1185">Reference proteome</keyword>
<name>A0AAD7D1I6_MYCRO</name>
<evidence type="ECO:0000313" key="2">
    <source>
        <dbReference type="EMBL" id="KAJ7674321.1"/>
    </source>
</evidence>
<comment type="caution">
    <text evidence="2">The sequence shown here is derived from an EMBL/GenBank/DDBJ whole genome shotgun (WGS) entry which is preliminary data.</text>
</comment>
<dbReference type="Proteomes" id="UP001221757">
    <property type="component" value="Unassembled WGS sequence"/>
</dbReference>